<name>A0ABQ9H429_9NEOP</name>
<sequence>MEISVVKDRSLQLVMMTEIKTVQEPTLPACSDPKTYQTLEPTDTTGSTEGLWRSSRVPKSVQRLDL</sequence>
<feature type="region of interest" description="Disordered" evidence="1">
    <location>
        <begin position="31"/>
        <end position="66"/>
    </location>
</feature>
<feature type="compositionally biased region" description="Polar residues" evidence="1">
    <location>
        <begin position="34"/>
        <end position="48"/>
    </location>
</feature>
<protein>
    <submittedName>
        <fullName evidence="2">Uncharacterized protein</fullName>
    </submittedName>
</protein>
<keyword evidence="3" id="KW-1185">Reference proteome</keyword>
<comment type="caution">
    <text evidence="2">The sequence shown here is derived from an EMBL/GenBank/DDBJ whole genome shotgun (WGS) entry which is preliminary data.</text>
</comment>
<reference evidence="2 3" key="1">
    <citation type="submission" date="2023-02" db="EMBL/GenBank/DDBJ databases">
        <title>LHISI_Scaffold_Assembly.</title>
        <authorList>
            <person name="Stuart O.P."/>
            <person name="Cleave R."/>
            <person name="Magrath M.J.L."/>
            <person name="Mikheyev A.S."/>
        </authorList>
    </citation>
    <scope>NUCLEOTIDE SEQUENCE [LARGE SCALE GENOMIC DNA]</scope>
    <source>
        <strain evidence="2">Daus_M_001</strain>
        <tissue evidence="2">Leg muscle</tissue>
    </source>
</reference>
<gene>
    <name evidence="2" type="ORF">PR048_019649</name>
</gene>
<accession>A0ABQ9H429</accession>
<dbReference type="Proteomes" id="UP001159363">
    <property type="component" value="Chromosome 6"/>
</dbReference>
<organism evidence="2 3">
    <name type="scientific">Dryococelus australis</name>
    <dbReference type="NCBI Taxonomy" id="614101"/>
    <lineage>
        <taxon>Eukaryota</taxon>
        <taxon>Metazoa</taxon>
        <taxon>Ecdysozoa</taxon>
        <taxon>Arthropoda</taxon>
        <taxon>Hexapoda</taxon>
        <taxon>Insecta</taxon>
        <taxon>Pterygota</taxon>
        <taxon>Neoptera</taxon>
        <taxon>Polyneoptera</taxon>
        <taxon>Phasmatodea</taxon>
        <taxon>Verophasmatodea</taxon>
        <taxon>Anareolatae</taxon>
        <taxon>Phasmatidae</taxon>
        <taxon>Eurycanthinae</taxon>
        <taxon>Dryococelus</taxon>
    </lineage>
</organism>
<dbReference type="EMBL" id="JARBHB010000007">
    <property type="protein sequence ID" value="KAJ8879043.1"/>
    <property type="molecule type" value="Genomic_DNA"/>
</dbReference>
<evidence type="ECO:0000313" key="2">
    <source>
        <dbReference type="EMBL" id="KAJ8879043.1"/>
    </source>
</evidence>
<evidence type="ECO:0000313" key="3">
    <source>
        <dbReference type="Proteomes" id="UP001159363"/>
    </source>
</evidence>
<evidence type="ECO:0000256" key="1">
    <source>
        <dbReference type="SAM" id="MobiDB-lite"/>
    </source>
</evidence>
<proteinExistence type="predicted"/>